<evidence type="ECO:0000256" key="2">
    <source>
        <dbReference type="SAM" id="MobiDB-lite"/>
    </source>
</evidence>
<organism evidence="3 4">
    <name type="scientific">Ostreobium quekettii</name>
    <dbReference type="NCBI Taxonomy" id="121088"/>
    <lineage>
        <taxon>Eukaryota</taxon>
        <taxon>Viridiplantae</taxon>
        <taxon>Chlorophyta</taxon>
        <taxon>core chlorophytes</taxon>
        <taxon>Ulvophyceae</taxon>
        <taxon>TCBD clade</taxon>
        <taxon>Bryopsidales</taxon>
        <taxon>Ostreobineae</taxon>
        <taxon>Ostreobiaceae</taxon>
        <taxon>Ostreobium</taxon>
    </lineage>
</organism>
<dbReference type="GO" id="GO:0016192">
    <property type="term" value="P:vesicle-mediated transport"/>
    <property type="evidence" value="ECO:0007669"/>
    <property type="project" value="InterPro"/>
</dbReference>
<dbReference type="OrthoDB" id="10251230at2759"/>
<evidence type="ECO:0000256" key="1">
    <source>
        <dbReference type="ARBA" id="ARBA00009884"/>
    </source>
</evidence>
<dbReference type="InterPro" id="IPR036045">
    <property type="entry name" value="Sec1-like_sf"/>
</dbReference>
<evidence type="ECO:0000313" key="4">
    <source>
        <dbReference type="Proteomes" id="UP000708148"/>
    </source>
</evidence>
<comment type="caution">
    <text evidence="3">The sequence shown here is derived from an EMBL/GenBank/DDBJ whole genome shotgun (WGS) entry which is preliminary data.</text>
</comment>
<dbReference type="Pfam" id="PF00995">
    <property type="entry name" value="Sec1"/>
    <property type="match status" value="1"/>
</dbReference>
<keyword evidence="4" id="KW-1185">Reference proteome</keyword>
<evidence type="ECO:0008006" key="5">
    <source>
        <dbReference type="Google" id="ProtNLM"/>
    </source>
</evidence>
<dbReference type="EMBL" id="CAJHUC010002290">
    <property type="protein sequence ID" value="CAD7703545.1"/>
    <property type="molecule type" value="Genomic_DNA"/>
</dbReference>
<dbReference type="Gene3D" id="3.40.50.1910">
    <property type="match status" value="1"/>
</dbReference>
<protein>
    <recommendedName>
        <fullName evidence="5">Sec1-like protein</fullName>
    </recommendedName>
</protein>
<dbReference type="AlphaFoldDB" id="A0A8S1J793"/>
<dbReference type="Proteomes" id="UP000708148">
    <property type="component" value="Unassembled WGS sequence"/>
</dbReference>
<gene>
    <name evidence="3" type="ORF">OSTQU699_LOCUS8902</name>
</gene>
<feature type="region of interest" description="Disordered" evidence="2">
    <location>
        <begin position="107"/>
        <end position="127"/>
    </location>
</feature>
<dbReference type="InterPro" id="IPR001619">
    <property type="entry name" value="Sec1-like"/>
</dbReference>
<comment type="similarity">
    <text evidence="1">Belongs to the STXBP/unc-18/SEC1 family.</text>
</comment>
<reference evidence="3" key="1">
    <citation type="submission" date="2020-12" db="EMBL/GenBank/DDBJ databases">
        <authorList>
            <person name="Iha C."/>
        </authorList>
    </citation>
    <scope>NUCLEOTIDE SEQUENCE</scope>
</reference>
<name>A0A8S1J793_9CHLO</name>
<proteinExistence type="inferred from homology"/>
<accession>A0A8S1J793</accession>
<dbReference type="InterPro" id="IPR027482">
    <property type="entry name" value="Sec1-like_dom2"/>
</dbReference>
<evidence type="ECO:0000313" key="3">
    <source>
        <dbReference type="EMBL" id="CAD7703545.1"/>
    </source>
</evidence>
<sequence>MPTDSDLSQIEAALRESGADTTGFSYVRTLRKNNLAGGMKSASNFGALSQLAGSSQSNLLSWAEKTFGQGLSTVTKGVKNLLSGARRSPVVAALDSLMAGKSESGGPLDDFATFDPRGPPGGASDRSMGPYREAVVCMIGGGTYLEHEALQAWAASCASPRQVVYGATEILSAEAFLQQLADLGRQTSLP</sequence>
<dbReference type="SUPFAM" id="SSF56815">
    <property type="entry name" value="Sec1/munc18-like (SM) proteins"/>
    <property type="match status" value="1"/>
</dbReference>